<accession>E0VAJ9</accession>
<dbReference type="OMA" id="GRTHENF"/>
<feature type="domain" description="DUF7044" evidence="3">
    <location>
        <begin position="2"/>
        <end position="80"/>
    </location>
</feature>
<dbReference type="CTD" id="8232457"/>
<dbReference type="InterPro" id="IPR055470">
    <property type="entry name" value="DUF7042"/>
</dbReference>
<evidence type="ECO:0000313" key="5">
    <source>
        <dbReference type="EMBL" id="EEB10405.1"/>
    </source>
</evidence>
<dbReference type="KEGG" id="phu:Phum_PHUM039890"/>
<dbReference type="EMBL" id="AAZO01000469">
    <property type="status" value="NOT_ANNOTATED_CDS"/>
    <property type="molecule type" value="Genomic_DNA"/>
</dbReference>
<dbReference type="Pfam" id="PF23069">
    <property type="entry name" value="DUF7042"/>
    <property type="match status" value="1"/>
</dbReference>
<dbReference type="EMBL" id="DS235008">
    <property type="protein sequence ID" value="EEB10405.1"/>
    <property type="molecule type" value="Genomic_DNA"/>
</dbReference>
<evidence type="ECO:0000313" key="6">
    <source>
        <dbReference type="EnsemblMetazoa" id="PHUM039890-PA"/>
    </source>
</evidence>
<name>E0VAJ9_PEDHC</name>
<evidence type="ECO:0000259" key="3">
    <source>
        <dbReference type="Pfam" id="PF23071"/>
    </source>
</evidence>
<dbReference type="AlphaFoldDB" id="E0VAJ9"/>
<gene>
    <name evidence="6" type="primary">8232457</name>
    <name evidence="5" type="ORF">Phum_PHUM039890</name>
</gene>
<reference evidence="6" key="3">
    <citation type="submission" date="2021-02" db="UniProtKB">
        <authorList>
            <consortium name="EnsemblMetazoa"/>
        </authorList>
    </citation>
    <scope>IDENTIFICATION</scope>
    <source>
        <strain evidence="6">USDA</strain>
    </source>
</reference>
<evidence type="ECO:0000313" key="7">
    <source>
        <dbReference type="Proteomes" id="UP000009046"/>
    </source>
</evidence>
<dbReference type="RefSeq" id="XP_002423143.1">
    <property type="nucleotide sequence ID" value="XM_002423098.1"/>
</dbReference>
<proteinExistence type="predicted"/>
<feature type="domain" description="DUF7042" evidence="2">
    <location>
        <begin position="99"/>
        <end position="255"/>
    </location>
</feature>
<dbReference type="eggNOG" id="ENOG502RJZ3">
    <property type="taxonomic scope" value="Eukaryota"/>
</dbReference>
<dbReference type="Pfam" id="PF23071">
    <property type="entry name" value="DUF7044"/>
    <property type="match status" value="1"/>
</dbReference>
<keyword evidence="7" id="KW-1185">Reference proteome</keyword>
<dbReference type="Pfam" id="PF23073">
    <property type="entry name" value="DUF7045"/>
    <property type="match status" value="1"/>
</dbReference>
<evidence type="ECO:0000256" key="1">
    <source>
        <dbReference type="SAM" id="MobiDB-lite"/>
    </source>
</evidence>
<dbReference type="InterPro" id="IPR055472">
    <property type="entry name" value="DUF7044"/>
</dbReference>
<dbReference type="PANTHER" id="PTHR22255:SF9">
    <property type="entry name" value="LP06548P"/>
    <property type="match status" value="1"/>
</dbReference>
<evidence type="ECO:0000259" key="4">
    <source>
        <dbReference type="Pfam" id="PF23073"/>
    </source>
</evidence>
<feature type="compositionally biased region" description="Basic residues" evidence="1">
    <location>
        <begin position="366"/>
        <end position="381"/>
    </location>
</feature>
<dbReference type="HOGENOM" id="CLU_024659_0_0_1"/>
<reference evidence="5" key="2">
    <citation type="submission" date="2007-04" db="EMBL/GenBank/DDBJ databases">
        <title>The genome of the human body louse.</title>
        <authorList>
            <consortium name="The Human Body Louse Genome Consortium"/>
            <person name="Kirkness E."/>
            <person name="Walenz B."/>
            <person name="Hass B."/>
            <person name="Bruggner R."/>
            <person name="Strausberg R."/>
        </authorList>
    </citation>
    <scope>NUCLEOTIDE SEQUENCE</scope>
    <source>
        <strain evidence="5">USDA</strain>
    </source>
</reference>
<sequence length="498" mass="56384">MCRFPAKWEGTWFQSGVRSLITIEMNRLSSKGRCLASDGDKFLVVDDVCYRCIVIHEKHINVLQYKETFCHDRNNLYSLCSLITGDALLYSMFRLNAQPVHCPFKPPMTFTYSRGHGECKNPVSSLDGCIEESKIVLRYQACPDVSGTESAVEELECVATWKEGSSRYLVGKVYHSHITSNEDRFRCFVYEKANPLQGNENTLNRNEGYNIFLGGEYGTSGRTHENFDFRLAQSGDATCNGLFSPMEGSRTMALKKGKIPFFQSGYVCLWFYRRDVHVIEVQSGPTTRRIEDACHASHFNLNMPFVTLVTTNPEPRECPYSGKFSVAGISQMERQKRSPTINGKAIINVSSSDNIIVDNEIMSERKRKKGSNLKKRKRKRRNSVDKEESCEDEITTLEVGCDTSDTLEFRSQCASSRIISEYSCHGRWTENETNFLITTPQSRTSIGAKRYCFIYKEINGVIHFSSSSQSCVRSINTGVEGVLAFNATSLGMMTSKRK</sequence>
<evidence type="ECO:0000259" key="2">
    <source>
        <dbReference type="Pfam" id="PF23069"/>
    </source>
</evidence>
<dbReference type="OrthoDB" id="9979716at2759"/>
<dbReference type="STRING" id="121224.E0VAJ9"/>
<dbReference type="EnsemblMetazoa" id="PHUM039890-RA">
    <property type="protein sequence ID" value="PHUM039890-PA"/>
    <property type="gene ID" value="PHUM039890"/>
</dbReference>
<dbReference type="VEuPathDB" id="VectorBase:PHUM039890"/>
<protein>
    <submittedName>
        <fullName evidence="5 6">Uncharacterized protein</fullName>
    </submittedName>
</protein>
<feature type="domain" description="DUF7045" evidence="4">
    <location>
        <begin position="391"/>
        <end position="476"/>
    </location>
</feature>
<dbReference type="Proteomes" id="UP000009046">
    <property type="component" value="Unassembled WGS sequence"/>
</dbReference>
<reference evidence="5" key="1">
    <citation type="submission" date="2007-04" db="EMBL/GenBank/DDBJ databases">
        <title>Annotation of Pediculus humanus corporis strain USDA.</title>
        <authorList>
            <person name="Kirkness E."/>
            <person name="Hannick L."/>
            <person name="Hass B."/>
            <person name="Bruggner R."/>
            <person name="Lawson D."/>
            <person name="Bidwell S."/>
            <person name="Joardar V."/>
            <person name="Caler E."/>
            <person name="Walenz B."/>
            <person name="Inman J."/>
            <person name="Schobel S."/>
            <person name="Galinsky K."/>
            <person name="Amedeo P."/>
            <person name="Strausberg R."/>
        </authorList>
    </citation>
    <scope>NUCLEOTIDE SEQUENCE</scope>
    <source>
        <strain evidence="5">USDA</strain>
    </source>
</reference>
<dbReference type="GeneID" id="8232457"/>
<dbReference type="EMBL" id="AAZO01000468">
    <property type="status" value="NOT_ANNOTATED_CDS"/>
    <property type="molecule type" value="Genomic_DNA"/>
</dbReference>
<dbReference type="InParanoid" id="E0VAJ9"/>
<organism>
    <name type="scientific">Pediculus humanus subsp. corporis</name>
    <name type="common">Body louse</name>
    <dbReference type="NCBI Taxonomy" id="121224"/>
    <lineage>
        <taxon>Eukaryota</taxon>
        <taxon>Metazoa</taxon>
        <taxon>Ecdysozoa</taxon>
        <taxon>Arthropoda</taxon>
        <taxon>Hexapoda</taxon>
        <taxon>Insecta</taxon>
        <taxon>Pterygota</taxon>
        <taxon>Neoptera</taxon>
        <taxon>Paraneoptera</taxon>
        <taxon>Psocodea</taxon>
        <taxon>Troctomorpha</taxon>
        <taxon>Phthiraptera</taxon>
        <taxon>Anoplura</taxon>
        <taxon>Pediculidae</taxon>
        <taxon>Pediculus</taxon>
    </lineage>
</organism>
<dbReference type="GO" id="GO:0061909">
    <property type="term" value="P:autophagosome-lysosome fusion"/>
    <property type="evidence" value="ECO:0007669"/>
    <property type="project" value="TreeGrafter"/>
</dbReference>
<dbReference type="InterPro" id="IPR055473">
    <property type="entry name" value="DUF7045"/>
</dbReference>
<feature type="region of interest" description="Disordered" evidence="1">
    <location>
        <begin position="366"/>
        <end position="387"/>
    </location>
</feature>
<dbReference type="PANTHER" id="PTHR22255">
    <property type="entry name" value="LP06548P"/>
    <property type="match status" value="1"/>
</dbReference>